<comment type="caution">
    <text evidence="8">The sequence shown here is derived from an EMBL/GenBank/DDBJ whole genome shotgun (WGS) entry which is preliminary data.</text>
</comment>
<dbReference type="SUPFAM" id="SSF55486">
    <property type="entry name" value="Metalloproteases ('zincins'), catalytic domain"/>
    <property type="match status" value="1"/>
</dbReference>
<dbReference type="Pfam" id="PF00353">
    <property type="entry name" value="HemolysinCabind"/>
    <property type="match status" value="2"/>
</dbReference>
<keyword evidence="4" id="KW-0964">Secreted</keyword>
<reference evidence="8 9" key="1">
    <citation type="submission" date="2024-01" db="EMBL/GenBank/DDBJ databases">
        <authorList>
            <person name="Deng Y."/>
            <person name="Su J."/>
        </authorList>
    </citation>
    <scope>NUCLEOTIDE SEQUENCE [LARGE SCALE GENOMIC DNA]</scope>
    <source>
        <strain evidence="8 9">CPCC 100088</strain>
    </source>
</reference>
<keyword evidence="5" id="KW-0677">Repeat</keyword>
<dbReference type="Gene3D" id="3.40.390.10">
    <property type="entry name" value="Collagenase (Catalytic Domain)"/>
    <property type="match status" value="1"/>
</dbReference>
<dbReference type="PANTHER" id="PTHR38340">
    <property type="entry name" value="S-LAYER PROTEIN"/>
    <property type="match status" value="1"/>
</dbReference>
<dbReference type="InterPro" id="IPR050557">
    <property type="entry name" value="RTX_toxin/Mannuronan_C5-epim"/>
</dbReference>
<dbReference type="PRINTS" id="PR00313">
    <property type="entry name" value="CABNDNGRPT"/>
</dbReference>
<organism evidence="8 9">
    <name type="scientific">Thioclava kandeliae</name>
    <dbReference type="NCBI Taxonomy" id="3070818"/>
    <lineage>
        <taxon>Bacteria</taxon>
        <taxon>Pseudomonadati</taxon>
        <taxon>Pseudomonadota</taxon>
        <taxon>Alphaproteobacteria</taxon>
        <taxon>Rhodobacterales</taxon>
        <taxon>Paracoccaceae</taxon>
        <taxon>Thioclava</taxon>
    </lineage>
</organism>
<dbReference type="SUPFAM" id="SSF51120">
    <property type="entry name" value="beta-Roll"/>
    <property type="match status" value="2"/>
</dbReference>
<dbReference type="Gene3D" id="2.60.40.2080">
    <property type="match status" value="1"/>
</dbReference>
<dbReference type="Pfam" id="PF08548">
    <property type="entry name" value="Peptidase_M10_C"/>
    <property type="match status" value="1"/>
</dbReference>
<dbReference type="Proteomes" id="UP001438953">
    <property type="component" value="Unassembled WGS sequence"/>
</dbReference>
<dbReference type="InterPro" id="IPR034033">
    <property type="entry name" value="Serralysin-like"/>
</dbReference>
<evidence type="ECO:0000256" key="4">
    <source>
        <dbReference type="ARBA" id="ARBA00022525"/>
    </source>
</evidence>
<gene>
    <name evidence="8" type="ORF">VSX56_20070</name>
</gene>
<evidence type="ECO:0000313" key="9">
    <source>
        <dbReference type="Proteomes" id="UP001438953"/>
    </source>
</evidence>
<comment type="cofactor">
    <cofactor evidence="1">
        <name>Ca(2+)</name>
        <dbReference type="ChEBI" id="CHEBI:29108"/>
    </cofactor>
</comment>
<evidence type="ECO:0000256" key="5">
    <source>
        <dbReference type="ARBA" id="ARBA00022737"/>
    </source>
</evidence>
<dbReference type="SMART" id="SM00235">
    <property type="entry name" value="ZnMc"/>
    <property type="match status" value="1"/>
</dbReference>
<reference evidence="8 9" key="2">
    <citation type="submission" date="2024-06" db="EMBL/GenBank/DDBJ databases">
        <title>Thioclava kandeliae sp. nov. from a rhizosphere soil sample of Kandelia candel in a mangrove.</title>
        <authorList>
            <person name="Mu T."/>
        </authorList>
    </citation>
    <scope>NUCLEOTIDE SEQUENCE [LARGE SCALE GENOMIC DNA]</scope>
    <source>
        <strain evidence="8 9">CPCC 100088</strain>
    </source>
</reference>
<accession>A0ABV1SMC0</accession>
<evidence type="ECO:0000313" key="8">
    <source>
        <dbReference type="EMBL" id="MER5174045.1"/>
    </source>
</evidence>
<dbReference type="InterPro" id="IPR006026">
    <property type="entry name" value="Peptidase_Metallo"/>
</dbReference>
<dbReference type="InterPro" id="IPR001343">
    <property type="entry name" value="Hemolysn_Ca-bd"/>
</dbReference>
<dbReference type="Gene3D" id="2.150.10.10">
    <property type="entry name" value="Serralysin-like metalloprotease, C-terminal"/>
    <property type="match status" value="1"/>
</dbReference>
<feature type="region of interest" description="Disordered" evidence="6">
    <location>
        <begin position="332"/>
        <end position="363"/>
    </location>
</feature>
<dbReference type="CDD" id="cd04277">
    <property type="entry name" value="ZnMc_serralysin_like"/>
    <property type="match status" value="1"/>
</dbReference>
<dbReference type="InterPro" id="IPR018511">
    <property type="entry name" value="Hemolysin-typ_Ca-bd_CS"/>
</dbReference>
<dbReference type="InterPro" id="IPR024079">
    <property type="entry name" value="MetalloPept_cat_dom_sf"/>
</dbReference>
<name>A0ABV1SMC0_9RHOB</name>
<dbReference type="InterPro" id="IPR037221">
    <property type="entry name" value="H-type_lectin_dom_sf"/>
</dbReference>
<dbReference type="InterPro" id="IPR011049">
    <property type="entry name" value="Serralysin-like_metalloprot_C"/>
</dbReference>
<comment type="similarity">
    <text evidence="3">Belongs to the peptidase M10B family.</text>
</comment>
<dbReference type="EMBL" id="JAYWLC010000048">
    <property type="protein sequence ID" value="MER5174045.1"/>
    <property type="molecule type" value="Genomic_DNA"/>
</dbReference>
<dbReference type="Pfam" id="PF10462">
    <property type="entry name" value="Peptidase_M66"/>
    <property type="match status" value="1"/>
</dbReference>
<protein>
    <submittedName>
        <fullName evidence="8">M10 family metallopeptidase</fullName>
    </submittedName>
</protein>
<evidence type="ECO:0000256" key="1">
    <source>
        <dbReference type="ARBA" id="ARBA00001913"/>
    </source>
</evidence>
<sequence>MCTLCGSVNHIAPLIDLAASSSTTDSAASSKPVWSVEQIATYLTTGYWDDKGSSTRKFDITSSDTLTVNLSGLSNSSLTYARAALQAWTDASGITFTETTSSTAQIKFTDSYSGAYTWSLYSNGETISSNVNIYSKFASSAYMLQTYIHEIGHALGLGHSGDYNSSASFSTDADYANDTWQYSIMSYFYQSLSSDMDASFAYVVTPQIADILAIQQLYGTSDSVHSGNTTYGDSGVTLLDARAQTIVDASGIDTIDISARSADQRIDLTPGSFSDLGGKDKNLAIALDTVVENVYTGSGDDDITGNTADNIILSGAGDDIVAGGEGADWLAGQDGNDSLSGEAGDDTLIGGDGSDTLDGGNGDDTAVYEQLSDDVFVYYTSSEVLIKIGDDIDALSNIETVAFTDGSYNVADLTELEGAGWIEASSILDGTAFEPTAPETSETSDVTAPQADTASDTLVTETITSIEAHMEVGVTSLSRVASEDGWVTVSFASEINDAIVVVGPITTNGGDPLVPEIRNVTSTGFEIRITEWDYLDGSHTTEKISWMAGSAGSYYLADGTQITFGSSEISGTDASTIALDGFDSSNTVSAYGSLIGTGDEVLTHRLTSVSSDELSVQMQTEEAKNGSHATEARTFDYVIIENGGNLVENGVTSLASSWVSIGGTNSEAVFADMQTANGIDTASVRQTTKNGATYLKVAEEQSADGETAHAQETVAYTSLSTGTYSLSTSEPTSYNATNSALEIGSISLNRDGSEDGWVHVTFSEVITDAVVVLGPITTNGSDPVTAELRNITDEGFDVRLSEWDYLDGDHTTETISWMAGTEGQHMLSDGTKITLGTQEITGRAAVDIAYEGFDETPTILASVSGEGGQTVTERIGEVDSNSATLRLSSQEADGNVGNDTTRVVQWVAIETASESIISEGTEAITHIGSKIAADSSLALFGDSQSYNGSDTMVLRTKEANDGTSLYIQEEQSKDSEMIHMAETVSWLTIEEGRHDLIDVGDATVEEPLVSSVLTDSSSLIDHLAL</sequence>
<keyword evidence="9" id="KW-1185">Reference proteome</keyword>
<dbReference type="PANTHER" id="PTHR38340:SF1">
    <property type="entry name" value="S-LAYER PROTEIN"/>
    <property type="match status" value="1"/>
</dbReference>
<proteinExistence type="inferred from homology"/>
<evidence type="ECO:0000256" key="6">
    <source>
        <dbReference type="SAM" id="MobiDB-lite"/>
    </source>
</evidence>
<feature type="domain" description="Peptidase metallopeptidase" evidence="7">
    <location>
        <begin position="54"/>
        <end position="191"/>
    </location>
</feature>
<evidence type="ECO:0000256" key="2">
    <source>
        <dbReference type="ARBA" id="ARBA00004613"/>
    </source>
</evidence>
<dbReference type="PROSITE" id="PS00330">
    <property type="entry name" value="HEMOLYSIN_CALCIUM"/>
    <property type="match status" value="2"/>
</dbReference>
<comment type="subcellular location">
    <subcellularLocation>
        <location evidence="2">Secreted</location>
    </subcellularLocation>
</comment>
<dbReference type="RefSeq" id="WP_350939322.1">
    <property type="nucleotide sequence ID" value="NZ_JAYWLC010000048.1"/>
</dbReference>
<evidence type="ECO:0000259" key="7">
    <source>
        <dbReference type="SMART" id="SM00235"/>
    </source>
</evidence>
<dbReference type="InterPro" id="IPR013858">
    <property type="entry name" value="Peptidase_M10B_C"/>
</dbReference>
<evidence type="ECO:0000256" key="3">
    <source>
        <dbReference type="ARBA" id="ARBA00009490"/>
    </source>
</evidence>